<dbReference type="GO" id="GO:0047545">
    <property type="term" value="F:(S)-2-hydroxyglutarate dehydrogenase activity"/>
    <property type="evidence" value="ECO:0007669"/>
    <property type="project" value="TreeGrafter"/>
</dbReference>
<reference evidence="10 12" key="2">
    <citation type="submission" date="2018-08" db="EMBL/GenBank/DDBJ databases">
        <title>Bacillus clarus sp. nov. strain PS00077A.</title>
        <authorList>
            <person name="Mendez Acevedo M."/>
            <person name="Carroll L."/>
            <person name="Mukherjee M."/>
            <person name="Wiedmann M."/>
            <person name="Kovac J."/>
        </authorList>
    </citation>
    <scope>NUCLEOTIDE SEQUENCE [LARGE SCALE GENOMIC DNA]</scope>
    <source>
        <strain evidence="10 12">PS00077A</strain>
    </source>
</reference>
<dbReference type="NCBIfam" id="NF003608">
    <property type="entry name" value="PRK05257.2-4"/>
    <property type="match status" value="1"/>
</dbReference>
<dbReference type="NCBIfam" id="NF009875">
    <property type="entry name" value="PRK13339.1"/>
    <property type="match status" value="1"/>
</dbReference>
<dbReference type="NCBIfam" id="NF003610">
    <property type="entry name" value="PRK05257.3-1"/>
    <property type="match status" value="1"/>
</dbReference>
<dbReference type="PANTHER" id="PTHR43104">
    <property type="entry name" value="L-2-HYDROXYGLUTARATE DEHYDROGENASE, MITOCHONDRIAL"/>
    <property type="match status" value="1"/>
</dbReference>
<evidence type="ECO:0000313" key="12">
    <source>
        <dbReference type="Proteomes" id="UP000264294"/>
    </source>
</evidence>
<keyword evidence="7 8" id="KW-0560">Oxidoreductase</keyword>
<keyword evidence="5 8" id="KW-0285">Flavoprotein</keyword>
<proteinExistence type="inferred from homology"/>
<dbReference type="InterPro" id="IPR036188">
    <property type="entry name" value="FAD/NAD-bd_sf"/>
</dbReference>
<dbReference type="NCBIfam" id="NF003611">
    <property type="entry name" value="PRK05257.3-2"/>
    <property type="match status" value="1"/>
</dbReference>
<dbReference type="NCBIfam" id="NF003604">
    <property type="entry name" value="PRK05257.1-3"/>
    <property type="match status" value="1"/>
</dbReference>
<evidence type="ECO:0000313" key="10">
    <source>
        <dbReference type="EMBL" id="RFT66415.1"/>
    </source>
</evidence>
<dbReference type="HAMAP" id="MF_00212">
    <property type="entry name" value="MQO"/>
    <property type="match status" value="1"/>
</dbReference>
<evidence type="ECO:0000256" key="3">
    <source>
        <dbReference type="ARBA" id="ARBA00005012"/>
    </source>
</evidence>
<keyword evidence="12" id="KW-1185">Reference proteome</keyword>
<dbReference type="PANTHER" id="PTHR43104:SF2">
    <property type="entry name" value="L-2-HYDROXYGLUTARATE DEHYDROGENASE, MITOCHONDRIAL"/>
    <property type="match status" value="1"/>
</dbReference>
<organism evidence="9 11">
    <name type="scientific">Bacillus clarus</name>
    <dbReference type="NCBI Taxonomy" id="2338372"/>
    <lineage>
        <taxon>Bacteria</taxon>
        <taxon>Bacillati</taxon>
        <taxon>Bacillota</taxon>
        <taxon>Bacilli</taxon>
        <taxon>Bacillales</taxon>
        <taxon>Bacillaceae</taxon>
        <taxon>Bacillus</taxon>
        <taxon>Bacillus cereus group</taxon>
    </lineage>
</organism>
<comment type="similarity">
    <text evidence="8">Belongs to the MQO family.</text>
</comment>
<dbReference type="EMBL" id="JMQC01000008">
    <property type="protein sequence ID" value="KFN03046.1"/>
    <property type="molecule type" value="Genomic_DNA"/>
</dbReference>
<dbReference type="PATRIC" id="fig|1405.8.peg.157"/>
<comment type="catalytic activity">
    <reaction evidence="1 8">
        <text>(S)-malate + a quinone = a quinol + oxaloacetate</text>
        <dbReference type="Rhea" id="RHEA:46012"/>
        <dbReference type="ChEBI" id="CHEBI:15589"/>
        <dbReference type="ChEBI" id="CHEBI:16452"/>
        <dbReference type="ChEBI" id="CHEBI:24646"/>
        <dbReference type="ChEBI" id="CHEBI:132124"/>
        <dbReference type="EC" id="1.1.5.4"/>
    </reaction>
</comment>
<name>A0A090ZFP4_9BACI</name>
<dbReference type="EMBL" id="QVOD01000015">
    <property type="protein sequence ID" value="RFT66415.1"/>
    <property type="molecule type" value="Genomic_DNA"/>
</dbReference>
<evidence type="ECO:0000256" key="1">
    <source>
        <dbReference type="ARBA" id="ARBA00001139"/>
    </source>
</evidence>
<keyword evidence="6 8" id="KW-0274">FAD</keyword>
<evidence type="ECO:0000256" key="5">
    <source>
        <dbReference type="ARBA" id="ARBA00022630"/>
    </source>
</evidence>
<dbReference type="NCBIfam" id="NF003605">
    <property type="entry name" value="PRK05257.1-4"/>
    <property type="match status" value="1"/>
</dbReference>
<dbReference type="Pfam" id="PF06039">
    <property type="entry name" value="Mqo"/>
    <property type="match status" value="1"/>
</dbReference>
<gene>
    <name evidence="8 9" type="primary">mqo</name>
    <name evidence="10" type="ORF">D0U04_14320</name>
    <name evidence="9" type="ORF">DJ93_4</name>
</gene>
<evidence type="ECO:0000256" key="7">
    <source>
        <dbReference type="ARBA" id="ARBA00023002"/>
    </source>
</evidence>
<keyword evidence="4 8" id="KW-0816">Tricarboxylic acid cycle</keyword>
<dbReference type="UniPathway" id="UPA00223">
    <property type="reaction ID" value="UER01008"/>
</dbReference>
<dbReference type="EC" id="1.1.5.4" evidence="8"/>
<dbReference type="Proteomes" id="UP000029389">
    <property type="component" value="Unassembled WGS sequence"/>
</dbReference>
<comment type="cofactor">
    <cofactor evidence="2 8">
        <name>FAD</name>
        <dbReference type="ChEBI" id="CHEBI:57692"/>
    </cofactor>
</comment>
<evidence type="ECO:0000313" key="11">
    <source>
        <dbReference type="Proteomes" id="UP000029389"/>
    </source>
</evidence>
<comment type="caution">
    <text evidence="9">The sequence shown here is derived from an EMBL/GenBank/DDBJ whole genome shotgun (WGS) entry which is preliminary data.</text>
</comment>
<dbReference type="GO" id="GO:0006099">
    <property type="term" value="P:tricarboxylic acid cycle"/>
    <property type="evidence" value="ECO:0007669"/>
    <property type="project" value="UniProtKB-UniRule"/>
</dbReference>
<protein>
    <recommendedName>
        <fullName evidence="8">Probable malate:quinone oxidoreductase</fullName>
        <ecNumber evidence="8">1.1.5.4</ecNumber>
    </recommendedName>
    <alternativeName>
        <fullName evidence="8">MQO</fullName>
    </alternativeName>
    <alternativeName>
        <fullName evidence="8">Malate dehydrogenase [quinone]</fullName>
    </alternativeName>
</protein>
<dbReference type="STRING" id="1405.B7492_15955"/>
<dbReference type="SUPFAM" id="SSF51905">
    <property type="entry name" value="FAD/NAD(P)-binding domain"/>
    <property type="match status" value="1"/>
</dbReference>
<evidence type="ECO:0000313" key="9">
    <source>
        <dbReference type="EMBL" id="KFN03046.1"/>
    </source>
</evidence>
<comment type="pathway">
    <text evidence="3 8">Carbohydrate metabolism; tricarboxylic acid cycle; oxaloacetate from (S)-malate (quinone route): step 1/1.</text>
</comment>
<evidence type="ECO:0000256" key="6">
    <source>
        <dbReference type="ARBA" id="ARBA00022827"/>
    </source>
</evidence>
<accession>A0A090ZFP4</accession>
<reference evidence="9 11" key="1">
    <citation type="submission" date="2014-04" db="EMBL/GenBank/DDBJ databases">
        <authorList>
            <person name="Bishop-Lilly K.A."/>
            <person name="Broomall S.M."/>
            <person name="Chain P.S."/>
            <person name="Chertkov O."/>
            <person name="Coyne S.R."/>
            <person name="Daligault H.E."/>
            <person name="Davenport K.W."/>
            <person name="Erkkila T."/>
            <person name="Frey K.G."/>
            <person name="Gibbons H.S."/>
            <person name="Gu W."/>
            <person name="Jaissle J."/>
            <person name="Johnson S.L."/>
            <person name="Koroleva G.I."/>
            <person name="Ladner J.T."/>
            <person name="Lo C.-C."/>
            <person name="Minogue T.D."/>
            <person name="Munk C."/>
            <person name="Palacios G.F."/>
            <person name="Redden C.L."/>
            <person name="Rosenzweig C.N."/>
            <person name="Scholz M.B."/>
            <person name="Teshima H."/>
            <person name="Xu Y."/>
        </authorList>
    </citation>
    <scope>NUCLEOTIDE SEQUENCE [LARGE SCALE GENOMIC DNA]</scope>
    <source>
        <strain evidence="9 11">BHP</strain>
    </source>
</reference>
<evidence type="ECO:0000256" key="4">
    <source>
        <dbReference type="ARBA" id="ARBA00022532"/>
    </source>
</evidence>
<dbReference type="eggNOG" id="COG0579">
    <property type="taxonomic scope" value="Bacteria"/>
</dbReference>
<dbReference type="AlphaFoldDB" id="A0A090ZFP4"/>
<dbReference type="NCBIfam" id="NF003603">
    <property type="entry name" value="PRK05257.1-1"/>
    <property type="match status" value="1"/>
</dbReference>
<evidence type="ECO:0000256" key="8">
    <source>
        <dbReference type="HAMAP-Rule" id="MF_00212"/>
    </source>
</evidence>
<dbReference type="NCBIfam" id="TIGR01320">
    <property type="entry name" value="mal_quin_oxido"/>
    <property type="match status" value="1"/>
</dbReference>
<sequence length="500" mass="55206">MSNMQQKTDVILIGAGVMSATLGSLLKELAPEWEIKVFEKLTKAGEESSNEWNNAGTGHSALCELNYTSEKSDGSIDISKAIKVNEQFQLSRQFWSYLVNSNLIRNPQDFIMPIPHMSLVQGEKNVTFLKKRFEALSNNPLFQGMEFSDAPETLKEWLPIIMEGRTSNEPIAATKIDSGTDVNFGALTRILFDHLQSKNVEINYNHSVENIKRTKHGSWEVKVHDMNSGKMEFHTAKFVFIGGGGGSLPLLQKTGIPESKHIGGFPVSGLFMVCKNPEVIEQHHAKVYGKAKVGAPPMSVPHLDTRYIDNKKTLLFGPFAGFSPKFLKTGSNLDLIGSVKPNNVLTMLAAGVKEMSLTKYLIQQVMLSHEKRMEELREFIPNAKSEDWDIVVAGQRVQVIKDTDAGGKGTLQFGTEVVSAADGSIAALLGASPGASTAVHVMLEVLEKCFPQHMNAWEPKIKEMIPSYGISLMENPKLFQEIYTSTAKALSLNEKEPVHS</sequence>
<evidence type="ECO:0000256" key="2">
    <source>
        <dbReference type="ARBA" id="ARBA00001974"/>
    </source>
</evidence>
<dbReference type="InterPro" id="IPR006231">
    <property type="entry name" value="MQO"/>
</dbReference>
<dbReference type="Proteomes" id="UP000264294">
    <property type="component" value="Unassembled WGS sequence"/>
</dbReference>
<dbReference type="GO" id="GO:0008924">
    <property type="term" value="F:L-malate dehydrogenase (quinone) activity"/>
    <property type="evidence" value="ECO:0007669"/>
    <property type="project" value="UniProtKB-UniRule"/>
</dbReference>
<dbReference type="NCBIfam" id="NF003606">
    <property type="entry name" value="PRK05257.2-1"/>
    <property type="match status" value="1"/>
</dbReference>